<dbReference type="InterPro" id="IPR015865">
    <property type="entry name" value="Riboflavin_kinase_bac/euk"/>
</dbReference>
<dbReference type="PANTHER" id="PTHR22749">
    <property type="entry name" value="RIBOFLAVIN KINASE/FMN ADENYLYLTRANSFERASE"/>
    <property type="match status" value="1"/>
</dbReference>
<dbReference type="NCBIfam" id="NF004162">
    <property type="entry name" value="PRK05627.1-5"/>
    <property type="match status" value="1"/>
</dbReference>
<keyword evidence="4 15" id="KW-0285">Flavoprotein</keyword>
<keyword evidence="5 15" id="KW-0288">FMN</keyword>
<dbReference type="InterPro" id="IPR023468">
    <property type="entry name" value="Riboflavin_kinase"/>
</dbReference>
<dbReference type="InterPro" id="IPR023465">
    <property type="entry name" value="Riboflavin_kinase_dom_sf"/>
</dbReference>
<protein>
    <recommendedName>
        <fullName evidence="15">Riboflavin biosynthesis protein</fullName>
    </recommendedName>
    <domain>
        <recommendedName>
            <fullName evidence="15">Riboflavin kinase</fullName>
            <ecNumber evidence="15">2.7.1.26</ecNumber>
        </recommendedName>
        <alternativeName>
            <fullName evidence="15">Flavokinase</fullName>
        </alternativeName>
    </domain>
    <domain>
        <recommendedName>
            <fullName evidence="15">FMN adenylyltransferase</fullName>
            <ecNumber evidence="15">2.7.7.2</ecNumber>
        </recommendedName>
        <alternativeName>
            <fullName evidence="15">FAD pyrophosphorylase</fullName>
        </alternativeName>
        <alternativeName>
            <fullName evidence="15">FAD synthase</fullName>
        </alternativeName>
    </domain>
</protein>
<comment type="function">
    <text evidence="1">Catalyzes the phosphorylation of riboflavin to FMN followed by the adenylation of FMN to FAD.</text>
</comment>
<evidence type="ECO:0000256" key="10">
    <source>
        <dbReference type="ARBA" id="ARBA00022827"/>
    </source>
</evidence>
<comment type="catalytic activity">
    <reaction evidence="13 15">
        <text>riboflavin + ATP = FMN + ADP + H(+)</text>
        <dbReference type="Rhea" id="RHEA:14357"/>
        <dbReference type="ChEBI" id="CHEBI:15378"/>
        <dbReference type="ChEBI" id="CHEBI:30616"/>
        <dbReference type="ChEBI" id="CHEBI:57986"/>
        <dbReference type="ChEBI" id="CHEBI:58210"/>
        <dbReference type="ChEBI" id="CHEBI:456216"/>
        <dbReference type="EC" id="2.7.1.26"/>
    </reaction>
</comment>
<dbReference type="Gene3D" id="3.40.50.620">
    <property type="entry name" value="HUPs"/>
    <property type="match status" value="1"/>
</dbReference>
<dbReference type="RefSeq" id="WP_354507564.1">
    <property type="nucleotide sequence ID" value="NZ_JBEPMO010000004.1"/>
</dbReference>
<evidence type="ECO:0000256" key="7">
    <source>
        <dbReference type="ARBA" id="ARBA00022695"/>
    </source>
</evidence>
<dbReference type="Proteomes" id="UP001549146">
    <property type="component" value="Unassembled WGS sequence"/>
</dbReference>
<dbReference type="EMBL" id="JBEPMO010000004">
    <property type="protein sequence ID" value="MET3731368.1"/>
    <property type="molecule type" value="Genomic_DNA"/>
</dbReference>
<keyword evidence="10 15" id="KW-0274">FAD</keyword>
<dbReference type="Pfam" id="PF01687">
    <property type="entry name" value="Flavokinase"/>
    <property type="match status" value="1"/>
</dbReference>
<dbReference type="GO" id="GO:0008531">
    <property type="term" value="F:riboflavin kinase activity"/>
    <property type="evidence" value="ECO:0007669"/>
    <property type="project" value="UniProtKB-EC"/>
</dbReference>
<keyword evidence="12" id="KW-0511">Multifunctional enzyme</keyword>
<dbReference type="InterPro" id="IPR015864">
    <property type="entry name" value="FAD_synthase"/>
</dbReference>
<evidence type="ECO:0000256" key="5">
    <source>
        <dbReference type="ARBA" id="ARBA00022643"/>
    </source>
</evidence>
<keyword evidence="11 15" id="KW-0067">ATP-binding</keyword>
<evidence type="ECO:0000313" key="17">
    <source>
        <dbReference type="EMBL" id="MET3731368.1"/>
    </source>
</evidence>
<keyword evidence="6 15" id="KW-0808">Transferase</keyword>
<comment type="catalytic activity">
    <reaction evidence="14 15">
        <text>FMN + ATP + H(+) = FAD + diphosphate</text>
        <dbReference type="Rhea" id="RHEA:17237"/>
        <dbReference type="ChEBI" id="CHEBI:15378"/>
        <dbReference type="ChEBI" id="CHEBI:30616"/>
        <dbReference type="ChEBI" id="CHEBI:33019"/>
        <dbReference type="ChEBI" id="CHEBI:57692"/>
        <dbReference type="ChEBI" id="CHEBI:58210"/>
        <dbReference type="EC" id="2.7.7.2"/>
    </reaction>
</comment>
<evidence type="ECO:0000256" key="15">
    <source>
        <dbReference type="PIRNR" id="PIRNR004491"/>
    </source>
</evidence>
<dbReference type="Pfam" id="PF06574">
    <property type="entry name" value="FAD_syn"/>
    <property type="match status" value="1"/>
</dbReference>
<gene>
    <name evidence="17" type="ORF">ABID46_000937</name>
</gene>
<keyword evidence="9 15" id="KW-0418">Kinase</keyword>
<dbReference type="SMART" id="SM00904">
    <property type="entry name" value="Flavokinase"/>
    <property type="match status" value="1"/>
</dbReference>
<proteinExistence type="inferred from homology"/>
<evidence type="ECO:0000256" key="4">
    <source>
        <dbReference type="ARBA" id="ARBA00022630"/>
    </source>
</evidence>
<accession>A0ABV2LS15</accession>
<dbReference type="InterPro" id="IPR014729">
    <property type="entry name" value="Rossmann-like_a/b/a_fold"/>
</dbReference>
<keyword evidence="7 15" id="KW-0548">Nucleotidyltransferase</keyword>
<comment type="similarity">
    <text evidence="15">Belongs to the ribF family.</text>
</comment>
<dbReference type="SUPFAM" id="SSF52374">
    <property type="entry name" value="Nucleotidylyl transferase"/>
    <property type="match status" value="1"/>
</dbReference>
<dbReference type="CDD" id="cd02064">
    <property type="entry name" value="FAD_synthetase_N"/>
    <property type="match status" value="1"/>
</dbReference>
<dbReference type="EC" id="2.7.7.2" evidence="15"/>
<dbReference type="EC" id="2.7.1.26" evidence="15"/>
<evidence type="ECO:0000256" key="11">
    <source>
        <dbReference type="ARBA" id="ARBA00022840"/>
    </source>
</evidence>
<evidence type="ECO:0000256" key="6">
    <source>
        <dbReference type="ARBA" id="ARBA00022679"/>
    </source>
</evidence>
<comment type="pathway">
    <text evidence="3 15">Cofactor biosynthesis; FMN biosynthesis; FMN from riboflavin (ATP route): step 1/1.</text>
</comment>
<feature type="domain" description="Riboflavin kinase" evidence="16">
    <location>
        <begin position="183"/>
        <end position="308"/>
    </location>
</feature>
<organism evidence="17 18">
    <name type="scientific">Moheibacter stercoris</name>
    <dbReference type="NCBI Taxonomy" id="1628251"/>
    <lineage>
        <taxon>Bacteria</taxon>
        <taxon>Pseudomonadati</taxon>
        <taxon>Bacteroidota</taxon>
        <taxon>Flavobacteriia</taxon>
        <taxon>Flavobacteriales</taxon>
        <taxon>Weeksellaceae</taxon>
        <taxon>Moheibacter</taxon>
    </lineage>
</organism>
<dbReference type="PIRSF" id="PIRSF004491">
    <property type="entry name" value="FAD_Synth"/>
    <property type="match status" value="1"/>
</dbReference>
<evidence type="ECO:0000256" key="12">
    <source>
        <dbReference type="ARBA" id="ARBA00023268"/>
    </source>
</evidence>
<evidence type="ECO:0000259" key="16">
    <source>
        <dbReference type="SMART" id="SM00904"/>
    </source>
</evidence>
<dbReference type="SUPFAM" id="SSF82114">
    <property type="entry name" value="Riboflavin kinase-like"/>
    <property type="match status" value="1"/>
</dbReference>
<dbReference type="InterPro" id="IPR002606">
    <property type="entry name" value="Riboflavin_kinase_bac"/>
</dbReference>
<keyword evidence="18" id="KW-1185">Reference proteome</keyword>
<evidence type="ECO:0000256" key="13">
    <source>
        <dbReference type="ARBA" id="ARBA00047880"/>
    </source>
</evidence>
<evidence type="ECO:0000256" key="9">
    <source>
        <dbReference type="ARBA" id="ARBA00022777"/>
    </source>
</evidence>
<sequence length="309" mass="35089">MKIFHDISTCREVKNPILTLGMFDGVHIGHQAIIQKLNEIAAEMHGESTLLTFEPHPRIVLKKDVDGLELLTTLEEKISLLQKSGLENLILHEFTPEFACLSSEEFVKELLVNHIGIHTIIIGHDHQFGKDRSGNFEQLQELSKEFGFQLIRLDEIKSGDFLVSSTEIRNALKGANLDLVKKGLGRNYRFSGQVEHGDKLGRTLGFPTANLKLDAYKLVPKNGVYFVKVIRENQIHKGLLSVGTRPTVTNSNEKRVEVFILDFDQEVYGETLEVEVLEFIREDMKFDSLEALVEQMNLDLEFAIEHPIN</sequence>
<comment type="pathway">
    <text evidence="2 15">Cofactor biosynthesis; FAD biosynthesis; FAD from FMN: step 1/1.</text>
</comment>
<dbReference type="PANTHER" id="PTHR22749:SF6">
    <property type="entry name" value="RIBOFLAVIN KINASE"/>
    <property type="match status" value="1"/>
</dbReference>
<evidence type="ECO:0000256" key="2">
    <source>
        <dbReference type="ARBA" id="ARBA00004726"/>
    </source>
</evidence>
<reference evidence="17 18" key="1">
    <citation type="submission" date="2024-06" db="EMBL/GenBank/DDBJ databases">
        <title>Genomic Encyclopedia of Type Strains, Phase IV (KMG-IV): sequencing the most valuable type-strain genomes for metagenomic binning, comparative biology and taxonomic classification.</title>
        <authorList>
            <person name="Goeker M."/>
        </authorList>
    </citation>
    <scope>NUCLEOTIDE SEQUENCE [LARGE SCALE GENOMIC DNA]</scope>
    <source>
        <strain evidence="17 18">DSM 29388</strain>
    </source>
</reference>
<keyword evidence="8 15" id="KW-0547">Nucleotide-binding</keyword>
<dbReference type="NCBIfam" id="TIGR00083">
    <property type="entry name" value="ribF"/>
    <property type="match status" value="1"/>
</dbReference>
<comment type="caution">
    <text evidence="17">The sequence shown here is derived from an EMBL/GenBank/DDBJ whole genome shotgun (WGS) entry which is preliminary data.</text>
</comment>
<dbReference type="GO" id="GO:0003919">
    <property type="term" value="F:FMN adenylyltransferase activity"/>
    <property type="evidence" value="ECO:0007669"/>
    <property type="project" value="UniProtKB-EC"/>
</dbReference>
<name>A0ABV2LS15_9FLAO</name>
<dbReference type="NCBIfam" id="NF004160">
    <property type="entry name" value="PRK05627.1-3"/>
    <property type="match status" value="1"/>
</dbReference>
<evidence type="ECO:0000256" key="3">
    <source>
        <dbReference type="ARBA" id="ARBA00005201"/>
    </source>
</evidence>
<evidence type="ECO:0000256" key="1">
    <source>
        <dbReference type="ARBA" id="ARBA00002121"/>
    </source>
</evidence>
<dbReference type="Gene3D" id="2.40.30.30">
    <property type="entry name" value="Riboflavin kinase-like"/>
    <property type="match status" value="1"/>
</dbReference>
<evidence type="ECO:0000256" key="14">
    <source>
        <dbReference type="ARBA" id="ARBA00049494"/>
    </source>
</evidence>
<evidence type="ECO:0000256" key="8">
    <source>
        <dbReference type="ARBA" id="ARBA00022741"/>
    </source>
</evidence>
<evidence type="ECO:0000313" key="18">
    <source>
        <dbReference type="Proteomes" id="UP001549146"/>
    </source>
</evidence>